<dbReference type="Pfam" id="PF10342">
    <property type="entry name" value="Kre9_KNH"/>
    <property type="match status" value="1"/>
</dbReference>
<dbReference type="Proteomes" id="UP000297245">
    <property type="component" value="Unassembled WGS sequence"/>
</dbReference>
<protein>
    <recommendedName>
        <fullName evidence="3">Yeast cell wall synthesis Kre9/Knh1-like N-terminal domain-containing protein</fullName>
    </recommendedName>
</protein>
<dbReference type="OrthoDB" id="2317741at2759"/>
<keyword evidence="1 2" id="KW-0732">Signal</keyword>
<organism evidence="4 5">
    <name type="scientific">Dendrothele bispora (strain CBS 962.96)</name>
    <dbReference type="NCBI Taxonomy" id="1314807"/>
    <lineage>
        <taxon>Eukaryota</taxon>
        <taxon>Fungi</taxon>
        <taxon>Dikarya</taxon>
        <taxon>Basidiomycota</taxon>
        <taxon>Agaricomycotina</taxon>
        <taxon>Agaricomycetes</taxon>
        <taxon>Agaricomycetidae</taxon>
        <taxon>Agaricales</taxon>
        <taxon>Agaricales incertae sedis</taxon>
        <taxon>Dendrothele</taxon>
    </lineage>
</organism>
<evidence type="ECO:0000256" key="2">
    <source>
        <dbReference type="SAM" id="SignalP"/>
    </source>
</evidence>
<sequence length="139" mass="15018">MLHFMNFTLFTNFIGLLLALFSVTVNALPIGELHMRDVFVPPVTSPTADAVWAVGSVQTVTWNTTDAPEQITNPIGRIMLRKGGLTTNNTLADGFDILLGTINVTVPDVEPGDDYEIVLFGDSGNFSPVFEIVAADNGY</sequence>
<feature type="signal peptide" evidence="2">
    <location>
        <begin position="1"/>
        <end position="27"/>
    </location>
</feature>
<accession>A0A4S8LEJ1</accession>
<evidence type="ECO:0000256" key="1">
    <source>
        <dbReference type="ARBA" id="ARBA00022729"/>
    </source>
</evidence>
<reference evidence="4 5" key="1">
    <citation type="journal article" date="2019" name="Nat. Ecol. Evol.">
        <title>Megaphylogeny resolves global patterns of mushroom evolution.</title>
        <authorList>
            <person name="Varga T."/>
            <person name="Krizsan K."/>
            <person name="Foldi C."/>
            <person name="Dima B."/>
            <person name="Sanchez-Garcia M."/>
            <person name="Sanchez-Ramirez S."/>
            <person name="Szollosi G.J."/>
            <person name="Szarkandi J.G."/>
            <person name="Papp V."/>
            <person name="Albert L."/>
            <person name="Andreopoulos W."/>
            <person name="Angelini C."/>
            <person name="Antonin V."/>
            <person name="Barry K.W."/>
            <person name="Bougher N.L."/>
            <person name="Buchanan P."/>
            <person name="Buyck B."/>
            <person name="Bense V."/>
            <person name="Catcheside P."/>
            <person name="Chovatia M."/>
            <person name="Cooper J."/>
            <person name="Damon W."/>
            <person name="Desjardin D."/>
            <person name="Finy P."/>
            <person name="Geml J."/>
            <person name="Haridas S."/>
            <person name="Hughes K."/>
            <person name="Justo A."/>
            <person name="Karasinski D."/>
            <person name="Kautmanova I."/>
            <person name="Kiss B."/>
            <person name="Kocsube S."/>
            <person name="Kotiranta H."/>
            <person name="LaButti K.M."/>
            <person name="Lechner B.E."/>
            <person name="Liimatainen K."/>
            <person name="Lipzen A."/>
            <person name="Lukacs Z."/>
            <person name="Mihaltcheva S."/>
            <person name="Morgado L.N."/>
            <person name="Niskanen T."/>
            <person name="Noordeloos M.E."/>
            <person name="Ohm R.A."/>
            <person name="Ortiz-Santana B."/>
            <person name="Ovrebo C."/>
            <person name="Racz N."/>
            <person name="Riley R."/>
            <person name="Savchenko A."/>
            <person name="Shiryaev A."/>
            <person name="Soop K."/>
            <person name="Spirin V."/>
            <person name="Szebenyi C."/>
            <person name="Tomsovsky M."/>
            <person name="Tulloss R.E."/>
            <person name="Uehling J."/>
            <person name="Grigoriev I.V."/>
            <person name="Vagvolgyi C."/>
            <person name="Papp T."/>
            <person name="Martin F.M."/>
            <person name="Miettinen O."/>
            <person name="Hibbett D.S."/>
            <person name="Nagy L.G."/>
        </authorList>
    </citation>
    <scope>NUCLEOTIDE SEQUENCE [LARGE SCALE GENOMIC DNA]</scope>
    <source>
        <strain evidence="4 5">CBS 962.96</strain>
    </source>
</reference>
<keyword evidence="5" id="KW-1185">Reference proteome</keyword>
<dbReference type="InterPro" id="IPR018466">
    <property type="entry name" value="Kre9/Knh1-like_N"/>
</dbReference>
<gene>
    <name evidence="4" type="ORF">K435DRAFT_762862</name>
</gene>
<feature type="chain" id="PRO_5020698954" description="Yeast cell wall synthesis Kre9/Knh1-like N-terminal domain-containing protein" evidence="2">
    <location>
        <begin position="28"/>
        <end position="139"/>
    </location>
</feature>
<name>A0A4S8LEJ1_DENBC</name>
<dbReference type="EMBL" id="ML179464">
    <property type="protein sequence ID" value="THU87093.1"/>
    <property type="molecule type" value="Genomic_DNA"/>
</dbReference>
<dbReference type="AlphaFoldDB" id="A0A4S8LEJ1"/>
<evidence type="ECO:0000313" key="5">
    <source>
        <dbReference type="Proteomes" id="UP000297245"/>
    </source>
</evidence>
<evidence type="ECO:0000313" key="4">
    <source>
        <dbReference type="EMBL" id="THU87093.1"/>
    </source>
</evidence>
<evidence type="ECO:0000259" key="3">
    <source>
        <dbReference type="Pfam" id="PF10342"/>
    </source>
</evidence>
<feature type="domain" description="Yeast cell wall synthesis Kre9/Knh1-like N-terminal" evidence="3">
    <location>
        <begin position="45"/>
        <end position="132"/>
    </location>
</feature>
<proteinExistence type="predicted"/>